<reference evidence="1 2" key="1">
    <citation type="submission" date="2012-03" db="EMBL/GenBank/DDBJ databases">
        <title>The Genome Sequence of Bartonella taylorii 8TBB.</title>
        <authorList>
            <consortium name="The Broad Institute Genome Sequencing Platform"/>
            <consortium name="The Broad Institute Genome Sequencing Center for Infectious Disease"/>
            <person name="Feldgarden M."/>
            <person name="Kirby J."/>
            <person name="Kosoy M."/>
            <person name="Birtles R."/>
            <person name="Probert W.S."/>
            <person name="Chiaraviglio L."/>
            <person name="Young S.K."/>
            <person name="Zeng Q."/>
            <person name="Gargeya S."/>
            <person name="Fitzgerald M."/>
            <person name="Haas B."/>
            <person name="Abouelleil A."/>
            <person name="Alvarado L."/>
            <person name="Arachchi H.M."/>
            <person name="Berlin A."/>
            <person name="Chapman S.B."/>
            <person name="Gearin G."/>
            <person name="Goldberg J."/>
            <person name="Griggs A."/>
            <person name="Gujja S."/>
            <person name="Hansen M."/>
            <person name="Heiman D."/>
            <person name="Howarth C."/>
            <person name="Larimer J."/>
            <person name="Lui A."/>
            <person name="MacDonald P.J.P."/>
            <person name="McCowen C."/>
            <person name="Montmayeur A."/>
            <person name="Murphy C."/>
            <person name="Neiman D."/>
            <person name="Pearson M."/>
            <person name="Priest M."/>
            <person name="Roberts A."/>
            <person name="Saif S."/>
            <person name="Shea T."/>
            <person name="Sisk P."/>
            <person name="Stolte C."/>
            <person name="Sykes S."/>
            <person name="Wortman J."/>
            <person name="Nusbaum C."/>
            <person name="Birren B."/>
        </authorList>
    </citation>
    <scope>NUCLEOTIDE SEQUENCE [LARGE SCALE GENOMIC DNA]</scope>
    <source>
        <strain evidence="1 2">8TBB</strain>
    </source>
</reference>
<dbReference type="SUPFAM" id="SSF52540">
    <property type="entry name" value="P-loop containing nucleoside triphosphate hydrolases"/>
    <property type="match status" value="1"/>
</dbReference>
<organism evidence="1 2">
    <name type="scientific">Bartonella taylorii 8TBB</name>
    <dbReference type="NCBI Taxonomy" id="1094560"/>
    <lineage>
        <taxon>Bacteria</taxon>
        <taxon>Pseudomonadati</taxon>
        <taxon>Pseudomonadota</taxon>
        <taxon>Alphaproteobacteria</taxon>
        <taxon>Hyphomicrobiales</taxon>
        <taxon>Bartonellaceae</taxon>
        <taxon>Bartonella</taxon>
    </lineage>
</organism>
<dbReference type="Proteomes" id="UP000002648">
    <property type="component" value="Unassembled WGS sequence"/>
</dbReference>
<evidence type="ECO:0000313" key="1">
    <source>
        <dbReference type="EMBL" id="EJF94311.1"/>
    </source>
</evidence>
<dbReference type="InterPro" id="IPR027417">
    <property type="entry name" value="P-loop_NTPase"/>
</dbReference>
<proteinExistence type="predicted"/>
<evidence type="ECO:0000313" key="2">
    <source>
        <dbReference type="Proteomes" id="UP000002648"/>
    </source>
</evidence>
<gene>
    <name evidence="1" type="ORF">ME9_01232</name>
</gene>
<sequence>MRGSVLLVGDDPGIGKSTLLTQTAATLSRKGHNLIYVSDEEAVTQICLCAQRFDTKNTEVKLETPYLKIP</sequence>
<dbReference type="AlphaFoldDB" id="A0A9P2RZM5"/>
<keyword evidence="2" id="KW-1185">Reference proteome</keyword>
<comment type="caution">
    <text evidence="1">The sequence shown here is derived from an EMBL/GenBank/DDBJ whole genome shotgun (WGS) entry which is preliminary data.</text>
</comment>
<dbReference type="EMBL" id="AIMD01000035">
    <property type="protein sequence ID" value="EJF94311.1"/>
    <property type="molecule type" value="Genomic_DNA"/>
</dbReference>
<evidence type="ECO:0008006" key="3">
    <source>
        <dbReference type="Google" id="ProtNLM"/>
    </source>
</evidence>
<name>A0A9P2RZM5_BARTA</name>
<dbReference type="Gene3D" id="3.40.50.300">
    <property type="entry name" value="P-loop containing nucleotide triphosphate hydrolases"/>
    <property type="match status" value="1"/>
</dbReference>
<protein>
    <recommendedName>
        <fullName evidence="3">DNA repair protein RadA</fullName>
    </recommendedName>
</protein>
<accession>A0A9P2RZM5</accession>